<gene>
    <name evidence="1" type="primary">SEC14</name>
    <name evidence="1" type="ORF">CM83_17565</name>
</gene>
<name>A0A0A9X6P4_LYGHE</name>
<dbReference type="AlphaFoldDB" id="A0A0A9X6P4"/>
<dbReference type="InterPro" id="IPR051026">
    <property type="entry name" value="PI/PC_transfer"/>
</dbReference>
<reference evidence="1" key="2">
    <citation type="submission" date="2014-07" db="EMBL/GenBank/DDBJ databases">
        <authorList>
            <person name="Hull J."/>
        </authorList>
    </citation>
    <scope>NUCLEOTIDE SEQUENCE</scope>
</reference>
<dbReference type="Gene3D" id="3.40.525.10">
    <property type="entry name" value="CRAL-TRIO lipid binding domain"/>
    <property type="match status" value="1"/>
</dbReference>
<dbReference type="InterPro" id="IPR036273">
    <property type="entry name" value="CRAL/TRIO_N_dom_sf"/>
</dbReference>
<dbReference type="InterPro" id="IPR036865">
    <property type="entry name" value="CRAL-TRIO_dom_sf"/>
</dbReference>
<feature type="non-terminal residue" evidence="1">
    <location>
        <position position="1"/>
    </location>
</feature>
<proteinExistence type="predicted"/>
<dbReference type="PANTHER" id="PTHR45657:SF1">
    <property type="entry name" value="CRAL-TRIO DOMAIN-CONTAINING PROTEIN YKL091C-RELATED"/>
    <property type="match status" value="1"/>
</dbReference>
<evidence type="ECO:0000313" key="1">
    <source>
        <dbReference type="EMBL" id="JAG15619.1"/>
    </source>
</evidence>
<dbReference type="EMBL" id="GBHO01027985">
    <property type="protein sequence ID" value="JAG15619.1"/>
    <property type="molecule type" value="Transcribed_RNA"/>
</dbReference>
<dbReference type="SUPFAM" id="SSF46938">
    <property type="entry name" value="CRAL/TRIO N-terminal domain"/>
    <property type="match status" value="1"/>
</dbReference>
<reference evidence="1" key="1">
    <citation type="journal article" date="2014" name="PLoS ONE">
        <title>Transcriptome-Based Identification of ABC Transporters in the Western Tarnished Plant Bug Lygus hesperus.</title>
        <authorList>
            <person name="Hull J.J."/>
            <person name="Chaney K."/>
            <person name="Geib S.M."/>
            <person name="Fabrick J.A."/>
            <person name="Brent C.S."/>
            <person name="Walsh D."/>
            <person name="Lavine L.C."/>
        </authorList>
    </citation>
    <scope>NUCLEOTIDE SEQUENCE</scope>
</reference>
<dbReference type="PANTHER" id="PTHR45657">
    <property type="entry name" value="CRAL-TRIO DOMAIN-CONTAINING PROTEIN YKL091C-RELATED"/>
    <property type="match status" value="1"/>
</dbReference>
<protein>
    <submittedName>
        <fullName evidence="1">SEC14 cytosolic factor</fullName>
    </submittedName>
</protein>
<accession>A0A0A9X6P4</accession>
<sequence length="217" mass="24802">KVKKLRYNQSTGTHTHTHTHGCIMEAVSAVKDETVLSEATVLHHTVANGGEDRMVCEEECKSVNCGGAKTEMYSEQSDTVATGTPRQEKTLEDVIQITEDPGFLQEYQLEGSLMTYVNAGDTACIPPQILENICTGMPTRFIVAEEGDVDAAKRRWITHLRWRREKQVDQLLRTQYSRFDQARELFRHYFHKRDRVGNLVYIERPGMMNLKSIRKIG</sequence>
<organism evidence="1">
    <name type="scientific">Lygus hesperus</name>
    <name type="common">Western plant bug</name>
    <dbReference type="NCBI Taxonomy" id="30085"/>
    <lineage>
        <taxon>Eukaryota</taxon>
        <taxon>Metazoa</taxon>
        <taxon>Ecdysozoa</taxon>
        <taxon>Arthropoda</taxon>
        <taxon>Hexapoda</taxon>
        <taxon>Insecta</taxon>
        <taxon>Pterygota</taxon>
        <taxon>Neoptera</taxon>
        <taxon>Paraneoptera</taxon>
        <taxon>Hemiptera</taxon>
        <taxon>Heteroptera</taxon>
        <taxon>Panheteroptera</taxon>
        <taxon>Cimicomorpha</taxon>
        <taxon>Miridae</taxon>
        <taxon>Mirini</taxon>
        <taxon>Lygus</taxon>
    </lineage>
</organism>